<accession>A0A433B3A3</accession>
<organism evidence="3 4">
    <name type="scientific">Jimgerdemannia flammicorona</name>
    <dbReference type="NCBI Taxonomy" id="994334"/>
    <lineage>
        <taxon>Eukaryota</taxon>
        <taxon>Fungi</taxon>
        <taxon>Fungi incertae sedis</taxon>
        <taxon>Mucoromycota</taxon>
        <taxon>Mucoromycotina</taxon>
        <taxon>Endogonomycetes</taxon>
        <taxon>Endogonales</taxon>
        <taxon>Endogonaceae</taxon>
        <taxon>Jimgerdemannia</taxon>
    </lineage>
</organism>
<keyword evidence="1" id="KW-0677">Repeat</keyword>
<keyword evidence="4" id="KW-1185">Reference proteome</keyword>
<dbReference type="AlphaFoldDB" id="A0A433B3A3"/>
<dbReference type="Pfam" id="PF13424">
    <property type="entry name" value="TPR_12"/>
    <property type="match status" value="1"/>
</dbReference>
<dbReference type="InterPro" id="IPR011990">
    <property type="entry name" value="TPR-like_helical_dom_sf"/>
</dbReference>
<dbReference type="InterPro" id="IPR019734">
    <property type="entry name" value="TPR_rpt"/>
</dbReference>
<evidence type="ECO:0000256" key="1">
    <source>
        <dbReference type="ARBA" id="ARBA00022737"/>
    </source>
</evidence>
<name>A0A433B3A3_9FUNG</name>
<dbReference type="Pfam" id="PF13374">
    <property type="entry name" value="TPR_10"/>
    <property type="match status" value="1"/>
</dbReference>
<evidence type="ECO:0000313" key="4">
    <source>
        <dbReference type="Proteomes" id="UP000268093"/>
    </source>
</evidence>
<dbReference type="EMBL" id="RBNI01016403">
    <property type="protein sequence ID" value="RUP09301.1"/>
    <property type="molecule type" value="Genomic_DNA"/>
</dbReference>
<evidence type="ECO:0008006" key="5">
    <source>
        <dbReference type="Google" id="ProtNLM"/>
    </source>
</evidence>
<dbReference type="OrthoDB" id="5142960at2759"/>
<evidence type="ECO:0000256" key="2">
    <source>
        <dbReference type="ARBA" id="ARBA00022803"/>
    </source>
</evidence>
<keyword evidence="2" id="KW-0802">TPR repeat</keyword>
<dbReference type="Gene3D" id="1.25.40.10">
    <property type="entry name" value="Tetratricopeptide repeat domain"/>
    <property type="match status" value="2"/>
</dbReference>
<proteinExistence type="predicted"/>
<dbReference type="PANTHER" id="PTHR45641:SF19">
    <property type="entry name" value="NEPHROCYSTIN-3"/>
    <property type="match status" value="1"/>
</dbReference>
<gene>
    <name evidence="3" type="ORF">BC936DRAFT_140089</name>
</gene>
<comment type="caution">
    <text evidence="3">The sequence shown here is derived from an EMBL/GenBank/DDBJ whole genome shotgun (WGS) entry which is preliminary data.</text>
</comment>
<evidence type="ECO:0000313" key="3">
    <source>
        <dbReference type="EMBL" id="RUP09301.1"/>
    </source>
</evidence>
<dbReference type="SMART" id="SM00028">
    <property type="entry name" value="TPR"/>
    <property type="match status" value="2"/>
</dbReference>
<dbReference type="PANTHER" id="PTHR45641">
    <property type="entry name" value="TETRATRICOPEPTIDE REPEAT PROTEIN (AFU_ORTHOLOGUE AFUA_6G03870)"/>
    <property type="match status" value="1"/>
</dbReference>
<dbReference type="Proteomes" id="UP000268093">
    <property type="component" value="Unassembled WGS sequence"/>
</dbReference>
<sequence>MLRLIINMAYRYKQLGEYSNAQRFYCMVYRSRAATLGPSHPNTIQSQKDLAALDSICRDMQDYNQTVEIFEEKHRETAIKMLRIAKIYINLDNCKTAKEYYSWAMGILGQTFNIDYQHIATAAYNLGIIYEKLGDINKAQQFCIYGLSIRNRYLGPEHEETGKSYTSLGVIC</sequence>
<protein>
    <recommendedName>
        <fullName evidence="5">Tetratricopeptide repeat-domain-containing protein</fullName>
    </recommendedName>
</protein>
<dbReference type="SUPFAM" id="SSF48452">
    <property type="entry name" value="TPR-like"/>
    <property type="match status" value="1"/>
</dbReference>
<reference evidence="3 4" key="1">
    <citation type="journal article" date="2018" name="New Phytol.">
        <title>Phylogenomics of Endogonaceae and evolution of mycorrhizas within Mucoromycota.</title>
        <authorList>
            <person name="Chang Y."/>
            <person name="Desiro A."/>
            <person name="Na H."/>
            <person name="Sandor L."/>
            <person name="Lipzen A."/>
            <person name="Clum A."/>
            <person name="Barry K."/>
            <person name="Grigoriev I.V."/>
            <person name="Martin F.M."/>
            <person name="Stajich J.E."/>
            <person name="Smith M.E."/>
            <person name="Bonito G."/>
            <person name="Spatafora J.W."/>
        </authorList>
    </citation>
    <scope>NUCLEOTIDE SEQUENCE [LARGE SCALE GENOMIC DNA]</scope>
    <source>
        <strain evidence="3 4">GMNB39</strain>
    </source>
</reference>